<evidence type="ECO:0000313" key="1">
    <source>
        <dbReference type="EMBL" id="CAI9151386.1"/>
    </source>
</evidence>
<keyword evidence="2" id="KW-1185">Reference proteome</keyword>
<accession>A0ABN8XTG5</accession>
<evidence type="ECO:0000313" key="2">
    <source>
        <dbReference type="Proteomes" id="UP001176941"/>
    </source>
</evidence>
<dbReference type="EMBL" id="OX459937">
    <property type="protein sequence ID" value="CAI9151386.1"/>
    <property type="molecule type" value="Genomic_DNA"/>
</dbReference>
<dbReference type="Proteomes" id="UP001176941">
    <property type="component" value="Chromosome 1"/>
</dbReference>
<proteinExistence type="predicted"/>
<gene>
    <name evidence="1" type="ORF">MRATA1EN1_LOCUS348</name>
</gene>
<organism evidence="1 2">
    <name type="scientific">Rangifer tarandus platyrhynchus</name>
    <name type="common">Svalbard reindeer</name>
    <dbReference type="NCBI Taxonomy" id="3082113"/>
    <lineage>
        <taxon>Eukaryota</taxon>
        <taxon>Metazoa</taxon>
        <taxon>Chordata</taxon>
        <taxon>Craniata</taxon>
        <taxon>Vertebrata</taxon>
        <taxon>Euteleostomi</taxon>
        <taxon>Mammalia</taxon>
        <taxon>Eutheria</taxon>
        <taxon>Laurasiatheria</taxon>
        <taxon>Artiodactyla</taxon>
        <taxon>Ruminantia</taxon>
        <taxon>Pecora</taxon>
        <taxon>Cervidae</taxon>
        <taxon>Odocoileinae</taxon>
        <taxon>Rangifer</taxon>
    </lineage>
</organism>
<protein>
    <recommendedName>
        <fullName evidence="3">Maturase K</fullName>
    </recommendedName>
</protein>
<evidence type="ECO:0008006" key="3">
    <source>
        <dbReference type="Google" id="ProtNLM"/>
    </source>
</evidence>
<sequence>MIKQTQRSCNLRPLLGEKHEQWKMSNSGHFGKNYLSLLRVVVSTPESIKIHSFRVWSKDYFVGQPSKKSLYFLNFCRLFWQISYININKKEDARDLRIINIIKHWQYCHNSEL</sequence>
<name>A0ABN8XTG5_RANTA</name>
<reference evidence="1" key="1">
    <citation type="submission" date="2023-04" db="EMBL/GenBank/DDBJ databases">
        <authorList>
            <consortium name="ELIXIR-Norway"/>
        </authorList>
    </citation>
    <scope>NUCLEOTIDE SEQUENCE [LARGE SCALE GENOMIC DNA]</scope>
</reference>